<dbReference type="OrthoDB" id="9812349at2"/>
<dbReference type="InterPro" id="IPR008523">
    <property type="entry name" value="DUF805"/>
</dbReference>
<dbReference type="GO" id="GO:0005886">
    <property type="term" value="C:plasma membrane"/>
    <property type="evidence" value="ECO:0007669"/>
    <property type="project" value="TreeGrafter"/>
</dbReference>
<evidence type="ECO:0000313" key="2">
    <source>
        <dbReference type="EMBL" id="EAU46762.1"/>
    </source>
</evidence>
<name>Q0FR25_SALBH</name>
<evidence type="ECO:0000256" key="1">
    <source>
        <dbReference type="SAM" id="Phobius"/>
    </source>
</evidence>
<keyword evidence="1" id="KW-0812">Transmembrane</keyword>
<dbReference type="PANTHER" id="PTHR34980">
    <property type="entry name" value="INNER MEMBRANE PROTEIN-RELATED-RELATED"/>
    <property type="match status" value="1"/>
</dbReference>
<dbReference type="RefSeq" id="WP_007796750.1">
    <property type="nucleotide sequence ID" value="NZ_DS022276.1"/>
</dbReference>
<dbReference type="eggNOG" id="COG3152">
    <property type="taxonomic scope" value="Bacteria"/>
</dbReference>
<comment type="caution">
    <text evidence="2">The sequence shown here is derived from an EMBL/GenBank/DDBJ whole genome shotgun (WGS) entry which is preliminary data.</text>
</comment>
<dbReference type="STRING" id="314265.R2601_16615"/>
<keyword evidence="3" id="KW-1185">Reference proteome</keyword>
<keyword evidence="1" id="KW-1133">Transmembrane helix</keyword>
<evidence type="ECO:0000313" key="3">
    <source>
        <dbReference type="Proteomes" id="UP000006230"/>
    </source>
</evidence>
<sequence>MGFVDAIRNGFSNYATFSGRASRPAYWWWMLFVILASAVLSGIDLALFGADPETGDVRQRLSGLFQLAVLLPTLGLGFRRLHDTGRPGWYYLLPFLISVALMFVLLSGVMVATGLDMEAGTAPSAGLIVGGLGVMVLWVVQLVIFILLIWWLTRPSEAGENAYGAPPSA</sequence>
<feature type="transmembrane region" description="Helical" evidence="1">
    <location>
        <begin position="61"/>
        <end position="78"/>
    </location>
</feature>
<dbReference type="PANTHER" id="PTHR34980:SF2">
    <property type="entry name" value="INNER MEMBRANE PROTEIN YHAH-RELATED"/>
    <property type="match status" value="1"/>
</dbReference>
<evidence type="ECO:0008006" key="4">
    <source>
        <dbReference type="Google" id="ProtNLM"/>
    </source>
</evidence>
<feature type="transmembrane region" description="Helical" evidence="1">
    <location>
        <begin position="90"/>
        <end position="115"/>
    </location>
</feature>
<dbReference type="Pfam" id="PF05656">
    <property type="entry name" value="DUF805"/>
    <property type="match status" value="1"/>
</dbReference>
<dbReference type="AlphaFoldDB" id="Q0FR25"/>
<dbReference type="GeneID" id="92504586"/>
<feature type="transmembrane region" description="Helical" evidence="1">
    <location>
        <begin position="127"/>
        <end position="152"/>
    </location>
</feature>
<dbReference type="Proteomes" id="UP000006230">
    <property type="component" value="Unassembled WGS sequence"/>
</dbReference>
<gene>
    <name evidence="2" type="ORF">R2601_16615</name>
</gene>
<dbReference type="EMBL" id="AATQ01000012">
    <property type="protein sequence ID" value="EAU46762.1"/>
    <property type="molecule type" value="Genomic_DNA"/>
</dbReference>
<reference evidence="2 3" key="1">
    <citation type="journal article" date="2010" name="J. Bacteriol.">
        <title>Genome sequences of Pelagibaca bermudensis HTCC2601T and Maritimibacter alkaliphilus HTCC2654T, the type strains of two marine Roseobacter genera.</title>
        <authorList>
            <person name="Thrash J.C."/>
            <person name="Cho J.C."/>
            <person name="Ferriera S."/>
            <person name="Johnson J."/>
            <person name="Vergin K.L."/>
            <person name="Giovannoni S.J."/>
        </authorList>
    </citation>
    <scope>NUCLEOTIDE SEQUENCE [LARGE SCALE GENOMIC DNA]</scope>
    <source>
        <strain evidence="3">DSM 26914 / JCM 13377 / KCTC 12554 / HTCC2601</strain>
    </source>
</reference>
<feature type="transmembrane region" description="Helical" evidence="1">
    <location>
        <begin position="26"/>
        <end position="49"/>
    </location>
</feature>
<dbReference type="HOGENOM" id="CLU_093674_0_1_5"/>
<accession>Q0FR25</accession>
<protein>
    <recommendedName>
        <fullName evidence="4">DUF805 domain-containing protein</fullName>
    </recommendedName>
</protein>
<keyword evidence="1" id="KW-0472">Membrane</keyword>
<organism evidence="2 3">
    <name type="scientific">Salipiger bermudensis (strain DSM 26914 / JCM 13377 / KCTC 12554 / HTCC2601)</name>
    <name type="common">Pelagibaca bermudensis</name>
    <dbReference type="NCBI Taxonomy" id="314265"/>
    <lineage>
        <taxon>Bacteria</taxon>
        <taxon>Pseudomonadati</taxon>
        <taxon>Pseudomonadota</taxon>
        <taxon>Alphaproteobacteria</taxon>
        <taxon>Rhodobacterales</taxon>
        <taxon>Roseobacteraceae</taxon>
        <taxon>Salipiger</taxon>
    </lineage>
</organism>
<proteinExistence type="predicted"/>